<proteinExistence type="predicted"/>
<dbReference type="InterPro" id="IPR033913">
    <property type="entry name" value="MTH1175_dom"/>
</dbReference>
<dbReference type="SUPFAM" id="SSF53146">
    <property type="entry name" value="Nitrogenase accessory factor-like"/>
    <property type="match status" value="1"/>
</dbReference>
<reference evidence="2 3" key="1">
    <citation type="submission" date="2017-10" db="EMBL/GenBank/DDBJ databases">
        <title>Complete Genome Sequence of Faecalibacterium prausnitzii isolated from the gut of healthy adult Indian.</title>
        <authorList>
            <person name="Bag S."/>
            <person name="Ghosh T.S."/>
            <person name="Das B."/>
        </authorList>
    </citation>
    <scope>NUCLEOTIDE SEQUENCE [LARGE SCALE GENOMIC DNA]</scope>
    <source>
        <strain evidence="2 3">Indica</strain>
    </source>
</reference>
<dbReference type="PANTHER" id="PTHR42983">
    <property type="entry name" value="DINITROGENASE IRON-MOLYBDENUM COFACTOR PROTEIN-RELATED"/>
    <property type="match status" value="1"/>
</dbReference>
<feature type="domain" description="Dinitrogenase iron-molybdenum cofactor biosynthesis" evidence="1">
    <location>
        <begin position="9"/>
        <end position="96"/>
    </location>
</feature>
<dbReference type="Proteomes" id="UP000223709">
    <property type="component" value="Chromosome"/>
</dbReference>
<dbReference type="Gene3D" id="3.30.420.130">
    <property type="entry name" value="Dinitrogenase iron-molybdenum cofactor biosynthesis domain"/>
    <property type="match status" value="1"/>
</dbReference>
<evidence type="ECO:0000259" key="1">
    <source>
        <dbReference type="Pfam" id="PF02579"/>
    </source>
</evidence>
<protein>
    <submittedName>
        <fullName evidence="2">Dinitrogenase iron-molybdenum cofactor biosynthesis protein</fullName>
    </submittedName>
</protein>
<evidence type="ECO:0000313" key="3">
    <source>
        <dbReference type="Proteomes" id="UP000223709"/>
    </source>
</evidence>
<evidence type="ECO:0000313" key="2">
    <source>
        <dbReference type="EMBL" id="ATL90146.1"/>
    </source>
</evidence>
<dbReference type="AlphaFoldDB" id="A0A291TAH5"/>
<sequence>MKIAVPYENGMVFQHFGHTAEFKFYEVENGQVTASEVVSTNGQGHGALVGFLAQHNANVVFCGGIGPGAQNALAQAGIQLFGGISGPADAAVADYLAGKLRFDPNAHCDHHDHDHGEGHHCGEHHCGGHSCGQ</sequence>
<dbReference type="RefSeq" id="WP_098923910.1">
    <property type="nucleotide sequence ID" value="NZ_CP023819.1"/>
</dbReference>
<gene>
    <name evidence="2" type="ORF">CRH10_07455</name>
</gene>
<dbReference type="EMBL" id="CP023819">
    <property type="protein sequence ID" value="ATL90146.1"/>
    <property type="molecule type" value="Genomic_DNA"/>
</dbReference>
<name>A0A291TAH5_9FIRM</name>
<organism evidence="2 3">
    <name type="scientific">Faecalibacterium prausnitzii</name>
    <dbReference type="NCBI Taxonomy" id="853"/>
    <lineage>
        <taxon>Bacteria</taxon>
        <taxon>Bacillati</taxon>
        <taxon>Bacillota</taxon>
        <taxon>Clostridia</taxon>
        <taxon>Eubacteriales</taxon>
        <taxon>Oscillospiraceae</taxon>
        <taxon>Faecalibacterium</taxon>
    </lineage>
</organism>
<dbReference type="CDD" id="cd00851">
    <property type="entry name" value="MTH1175"/>
    <property type="match status" value="1"/>
</dbReference>
<accession>A0A291TAH5</accession>
<dbReference type="InterPro" id="IPR036105">
    <property type="entry name" value="DiNase_FeMo-co_biosyn_sf"/>
</dbReference>
<dbReference type="Pfam" id="PF02579">
    <property type="entry name" value="Nitro_FeMo-Co"/>
    <property type="match status" value="1"/>
</dbReference>
<dbReference type="InterPro" id="IPR003731">
    <property type="entry name" value="Di-Nase_FeMo-co_biosynth"/>
</dbReference>
<dbReference type="PANTHER" id="PTHR42983:SF1">
    <property type="entry name" value="IRON-MOLYBDENUM PROTEIN"/>
    <property type="match status" value="1"/>
</dbReference>